<keyword evidence="3" id="KW-1185">Reference proteome</keyword>
<evidence type="ECO:0000313" key="2">
    <source>
        <dbReference type="EMBL" id="KWR57262.1"/>
    </source>
</evidence>
<dbReference type="InterPro" id="IPR032526">
    <property type="entry name" value="DUF4960"/>
</dbReference>
<sequence length="581" mass="64461">MKTKLSTLILSKLTFSSLKLTFTLLMLAFTTLTLTFTACSNDDEDNILSEDEGKQLAHPAVVDFSAGITTRVTTSSEWEAGDLVGISASEIAGTVSTPKYTNIQYKADIAGASTAFSLVETEQEEIAYTSENDMIFTAYYPYTDNKDGVIEANTATTEEEQKKIDFLFASSKGKYIEGNANQKINFTFQHKMARIRLKIKVTDATPIENKSIILGGLIHKGTFNIKSGIASANGNVENDWSLGNLSSTASGTEMEIVRIIYPQNAESLDLRIGNEDDNLKTSFTLFGNKFEPNNSYTINAEVRNGKIHATITLDNNTIEGWNENEPGKKAFIGIADNMEELTEEAKAAATWMIHNIENSEYISINQITENNINLDGYKMIWAHFDWTEANTNNDAIIDNANEAIKSYFQTGGNILASRDAARFIGKWGISQNGSYPKNNWGGNENVDFNKSLYCNNIYHPIFNNITFNEHWLPLHAEDAGYKNSNRVLQWNINDETEKYDDINAWQTATGGIQLGSDGSNSDTTIRVAEFPSRENSGKAIVIGDPSFEWKNSNEESNSIHNNLTKLATNTISYLIGQSNNK</sequence>
<name>A0A108TCI4_BACSE</name>
<dbReference type="CDD" id="cd13120">
    <property type="entry name" value="BF2867_like_N"/>
    <property type="match status" value="1"/>
</dbReference>
<dbReference type="CDD" id="cd13121">
    <property type="entry name" value="BF2867_like_C"/>
    <property type="match status" value="1"/>
</dbReference>
<dbReference type="EMBL" id="LRGC01000002">
    <property type="protein sequence ID" value="KWR57262.1"/>
    <property type="molecule type" value="Genomic_DNA"/>
</dbReference>
<dbReference type="Pfam" id="PF16324">
    <property type="entry name" value="DUF4960"/>
    <property type="match status" value="1"/>
</dbReference>
<evidence type="ECO:0000259" key="1">
    <source>
        <dbReference type="Pfam" id="PF16324"/>
    </source>
</evidence>
<dbReference type="Pfam" id="PF13149">
    <property type="entry name" value="Mfa_like_1"/>
    <property type="match status" value="1"/>
</dbReference>
<dbReference type="RefSeq" id="WP_060385291.1">
    <property type="nucleotide sequence ID" value="NZ_LRGC01000002.1"/>
</dbReference>
<protein>
    <recommendedName>
        <fullName evidence="1">DUF4960 domain-containing protein</fullName>
    </recommendedName>
</protein>
<gene>
    <name evidence="2" type="ORF">AA415_00719</name>
</gene>
<feature type="domain" description="DUF4960" evidence="1">
    <location>
        <begin position="331"/>
        <end position="574"/>
    </location>
</feature>
<dbReference type="AlphaFoldDB" id="A0A108TCI4"/>
<dbReference type="Proteomes" id="UP000056419">
    <property type="component" value="Unassembled WGS sequence"/>
</dbReference>
<proteinExistence type="predicted"/>
<dbReference type="Gene3D" id="2.60.40.2630">
    <property type="match status" value="1"/>
</dbReference>
<organism evidence="2 3">
    <name type="scientific">Bacteroides stercoris</name>
    <dbReference type="NCBI Taxonomy" id="46506"/>
    <lineage>
        <taxon>Bacteria</taxon>
        <taxon>Pseudomonadati</taxon>
        <taxon>Bacteroidota</taxon>
        <taxon>Bacteroidia</taxon>
        <taxon>Bacteroidales</taxon>
        <taxon>Bacteroidaceae</taxon>
        <taxon>Bacteroides</taxon>
    </lineage>
</organism>
<dbReference type="STRING" id="46506.AA415_00719"/>
<comment type="caution">
    <text evidence="2">The sequence shown here is derived from an EMBL/GenBank/DDBJ whole genome shotgun (WGS) entry which is preliminary data.</text>
</comment>
<dbReference type="Gene3D" id="2.60.40.2620">
    <property type="entry name" value="Fimbrillin-like"/>
    <property type="match status" value="1"/>
</dbReference>
<dbReference type="InterPro" id="IPR042278">
    <property type="entry name" value="Mfa-like_1_N"/>
</dbReference>
<dbReference type="InterPro" id="IPR025049">
    <property type="entry name" value="Mfa-like_1"/>
</dbReference>
<reference evidence="2 3" key="1">
    <citation type="journal article" date="2016" name="BMC Genomics">
        <title>Type VI secretion systems of human gut Bacteroidales segregate into three genetic architectures, two of which are contained on mobile genetic elements.</title>
        <authorList>
            <person name="Coyne M.J."/>
            <person name="Roelofs K.G."/>
            <person name="Comstock L.E."/>
        </authorList>
    </citation>
    <scope>NUCLEOTIDE SEQUENCE [LARGE SCALE GENOMIC DNA]</scope>
    <source>
        <strain evidence="2 3">CL09T03C01</strain>
    </source>
</reference>
<dbReference type="PATRIC" id="fig|46506.5.peg.767"/>
<evidence type="ECO:0000313" key="3">
    <source>
        <dbReference type="Proteomes" id="UP000056419"/>
    </source>
</evidence>
<accession>A0A108TCI4</accession>